<keyword evidence="5" id="KW-0378">Hydrolase</keyword>
<dbReference type="PANTHER" id="PTHR23076:SF97">
    <property type="entry name" value="ATP-DEPENDENT ZINC METALLOPROTEASE YME1L1"/>
    <property type="match status" value="1"/>
</dbReference>
<evidence type="ECO:0000256" key="3">
    <source>
        <dbReference type="RuleBase" id="RU003651"/>
    </source>
</evidence>
<dbReference type="Gene3D" id="3.40.50.300">
    <property type="entry name" value="P-loop containing nucleotide triphosphate hydrolases"/>
    <property type="match status" value="1"/>
</dbReference>
<dbReference type="SUPFAM" id="SSF140990">
    <property type="entry name" value="FtsH protease domain-like"/>
    <property type="match status" value="1"/>
</dbReference>
<evidence type="ECO:0000259" key="4">
    <source>
        <dbReference type="SMART" id="SM00382"/>
    </source>
</evidence>
<dbReference type="SUPFAM" id="SSF52540">
    <property type="entry name" value="P-loop containing nucleoside triphosphate hydrolases"/>
    <property type="match status" value="1"/>
</dbReference>
<dbReference type="EMBL" id="FOCV01000010">
    <property type="protein sequence ID" value="SEO02154.1"/>
    <property type="molecule type" value="Genomic_DNA"/>
</dbReference>
<dbReference type="InterPro" id="IPR000641">
    <property type="entry name" value="CbxX/CfxQ"/>
</dbReference>
<sequence length="617" mass="67157">MQFVNAKTRNQKLSKDAGVFLAGCGLVHATRTIGRLRYGVNGFLIFVVPPGYRTEEYEAAAFAIMGAARDDWVDKAIKVRLASPPRKKGTVHRAISIFDLKGLDILIARDIAEVPKDVRFAATAVLFVEPPTAQHPNAARRLSGNRPFSDDVAAMLVKRPQNVVLAAVLKPTFTEIHEIDDFDRLETDGPNLFELPGYDEVKPWARDLVENVSRWCQRTLEWKLARTGVLVSGLPGTGKTLFASALATALGMRLVSTTVGAWQATGTLDDMLPAMRKTFESVNDGKGAVLFIDEIDAIGTRLTRPSGHHGDHYWQVVVTDFLTLLSALGEGVIVVAATNYPDWIDPAILRAGRIDDHFTLSLPNKLTRAEILSHHAGGVLPLESLVDIAEDLDGKAGADLERLVRDALRAARNEDRELELRDLEAQLPEKLRYTPEQCLRLAVHESGHALAALALGHATSATIEIKDSFDPSLDRFLGGTTTYDLVPDYLPTATTLRNRIAVSLSGMAAEVAVFGDPSIGSGGTIGSDVERATAIARRMVGSFGLGKTPVFMGTVKELADKPLPERLEVEVSQIIGEEYERMLSMMTEERERVLALAADVVTHRIVKLERGGLAAAA</sequence>
<name>A0A1H8LAC6_9HYPH</name>
<organism evidence="5 7">
    <name type="scientific">Rhizobium tibeticum</name>
    <dbReference type="NCBI Taxonomy" id="501024"/>
    <lineage>
        <taxon>Bacteria</taxon>
        <taxon>Pseudomonadati</taxon>
        <taxon>Pseudomonadota</taxon>
        <taxon>Alphaproteobacteria</taxon>
        <taxon>Hyphomicrobiales</taxon>
        <taxon>Rhizobiaceae</taxon>
        <taxon>Rhizobium/Agrobacterium group</taxon>
        <taxon>Rhizobium</taxon>
    </lineage>
</organism>
<dbReference type="InterPro" id="IPR003593">
    <property type="entry name" value="AAA+_ATPase"/>
</dbReference>
<dbReference type="InterPro" id="IPR027417">
    <property type="entry name" value="P-loop_NTPase"/>
</dbReference>
<keyword evidence="5" id="KW-0482">Metalloprotease</keyword>
<dbReference type="GO" id="GO:0004222">
    <property type="term" value="F:metalloendopeptidase activity"/>
    <property type="evidence" value="ECO:0007669"/>
    <property type="project" value="InterPro"/>
</dbReference>
<evidence type="ECO:0000313" key="8">
    <source>
        <dbReference type="Proteomes" id="UP000198939"/>
    </source>
</evidence>
<dbReference type="PANTHER" id="PTHR23076">
    <property type="entry name" value="METALLOPROTEASE M41 FTSH"/>
    <property type="match status" value="1"/>
</dbReference>
<evidence type="ECO:0000313" key="6">
    <source>
        <dbReference type="EMBL" id="SEO02154.1"/>
    </source>
</evidence>
<dbReference type="SMART" id="SM00382">
    <property type="entry name" value="AAA"/>
    <property type="match status" value="1"/>
</dbReference>
<evidence type="ECO:0000313" key="7">
    <source>
        <dbReference type="Proteomes" id="UP000183063"/>
    </source>
</evidence>
<dbReference type="Pfam" id="PF00004">
    <property type="entry name" value="AAA"/>
    <property type="match status" value="1"/>
</dbReference>
<feature type="domain" description="AAA+ ATPase" evidence="4">
    <location>
        <begin position="225"/>
        <end position="364"/>
    </location>
</feature>
<dbReference type="GO" id="GO:0030163">
    <property type="term" value="P:protein catabolic process"/>
    <property type="evidence" value="ECO:0007669"/>
    <property type="project" value="TreeGrafter"/>
</dbReference>
<dbReference type="AlphaFoldDB" id="A0A1H8LAC6"/>
<dbReference type="Proteomes" id="UP000198939">
    <property type="component" value="Unassembled WGS sequence"/>
</dbReference>
<dbReference type="InterPro" id="IPR003960">
    <property type="entry name" value="ATPase_AAA_CS"/>
</dbReference>
<dbReference type="InterPro" id="IPR003959">
    <property type="entry name" value="ATPase_AAA_core"/>
</dbReference>
<dbReference type="EMBL" id="FNXB01000012">
    <property type="protein sequence ID" value="SEH87508.1"/>
    <property type="molecule type" value="Genomic_DNA"/>
</dbReference>
<evidence type="ECO:0000256" key="1">
    <source>
        <dbReference type="ARBA" id="ARBA00022741"/>
    </source>
</evidence>
<dbReference type="OrthoDB" id="9809379at2"/>
<reference evidence="6 8" key="2">
    <citation type="submission" date="2016-10" db="EMBL/GenBank/DDBJ databases">
        <authorList>
            <person name="Varghese N."/>
            <person name="Submissions S."/>
        </authorList>
    </citation>
    <scope>NUCLEOTIDE SEQUENCE [LARGE SCALE GENOMIC DNA]</scope>
    <source>
        <strain evidence="6 8">CGMCC 1.7071</strain>
    </source>
</reference>
<dbReference type="Gene3D" id="1.20.58.760">
    <property type="entry name" value="Peptidase M41"/>
    <property type="match status" value="1"/>
</dbReference>
<dbReference type="STRING" id="501024.RTCCBAU85039_2831"/>
<dbReference type="PROSITE" id="PS00674">
    <property type="entry name" value="AAA"/>
    <property type="match status" value="1"/>
</dbReference>
<keyword evidence="5" id="KW-0645">Protease</keyword>
<keyword evidence="1 3" id="KW-0547">Nucleotide-binding</keyword>
<dbReference type="InterPro" id="IPR037219">
    <property type="entry name" value="Peptidase_M41-like"/>
</dbReference>
<comment type="similarity">
    <text evidence="3">Belongs to the AAA ATPase family.</text>
</comment>
<dbReference type="CDD" id="cd19481">
    <property type="entry name" value="RecA-like_protease"/>
    <property type="match status" value="1"/>
</dbReference>
<dbReference type="GO" id="GO:0005886">
    <property type="term" value="C:plasma membrane"/>
    <property type="evidence" value="ECO:0007669"/>
    <property type="project" value="TreeGrafter"/>
</dbReference>
<reference evidence="7" key="1">
    <citation type="submission" date="2016-10" db="EMBL/GenBank/DDBJ databases">
        <authorList>
            <person name="Wibberg D."/>
        </authorList>
    </citation>
    <scope>NUCLEOTIDE SEQUENCE [LARGE SCALE GENOMIC DNA]</scope>
</reference>
<protein>
    <submittedName>
        <fullName evidence="5">ATP-dependent zinc metalloprotease FtsH</fullName>
        <ecNumber evidence="5">3.4.24.-</ecNumber>
    </submittedName>
    <submittedName>
        <fullName evidence="6">Peptidase family M41</fullName>
    </submittedName>
</protein>
<keyword evidence="2 3" id="KW-0067">ATP-binding</keyword>
<dbReference type="Pfam" id="PF01434">
    <property type="entry name" value="Peptidase_M41"/>
    <property type="match status" value="1"/>
</dbReference>
<dbReference type="GO" id="GO:0004176">
    <property type="term" value="F:ATP-dependent peptidase activity"/>
    <property type="evidence" value="ECO:0007669"/>
    <property type="project" value="InterPro"/>
</dbReference>
<dbReference type="EC" id="3.4.24.-" evidence="5"/>
<keyword evidence="8" id="KW-1185">Reference proteome</keyword>
<dbReference type="GO" id="GO:0005524">
    <property type="term" value="F:ATP binding"/>
    <property type="evidence" value="ECO:0007669"/>
    <property type="project" value="UniProtKB-KW"/>
</dbReference>
<proteinExistence type="inferred from homology"/>
<dbReference type="GO" id="GO:0006508">
    <property type="term" value="P:proteolysis"/>
    <property type="evidence" value="ECO:0007669"/>
    <property type="project" value="UniProtKB-KW"/>
</dbReference>
<dbReference type="Gene3D" id="1.10.8.60">
    <property type="match status" value="1"/>
</dbReference>
<dbReference type="Proteomes" id="UP000183063">
    <property type="component" value="Unassembled WGS sequence"/>
</dbReference>
<accession>A0A1H8LAC6</accession>
<reference evidence="5" key="3">
    <citation type="submission" date="2016-10" db="EMBL/GenBank/DDBJ databases">
        <authorList>
            <person name="de Groot N.N."/>
        </authorList>
    </citation>
    <scope>NUCLEOTIDE SEQUENCE [LARGE SCALE GENOMIC DNA]</scope>
    <source>
        <strain evidence="5">CCBAU85039</strain>
    </source>
</reference>
<dbReference type="GO" id="GO:0016887">
    <property type="term" value="F:ATP hydrolysis activity"/>
    <property type="evidence" value="ECO:0007669"/>
    <property type="project" value="InterPro"/>
</dbReference>
<dbReference type="InterPro" id="IPR000642">
    <property type="entry name" value="Peptidase_M41"/>
</dbReference>
<dbReference type="PRINTS" id="PR00819">
    <property type="entry name" value="CBXCFQXSUPER"/>
</dbReference>
<evidence type="ECO:0000256" key="2">
    <source>
        <dbReference type="ARBA" id="ARBA00022840"/>
    </source>
</evidence>
<gene>
    <name evidence="5" type="primary">ftsH_1</name>
    <name evidence="5" type="ORF">RTCCBAU85039_2831</name>
    <name evidence="6" type="ORF">SAMN05216228_1010189</name>
</gene>
<evidence type="ECO:0000313" key="5">
    <source>
        <dbReference type="EMBL" id="SEH87508.1"/>
    </source>
</evidence>